<evidence type="ECO:0000313" key="2">
    <source>
        <dbReference type="Proteomes" id="UP000029889"/>
    </source>
</evidence>
<dbReference type="EMBL" id="KM507819">
    <property type="protein sequence ID" value="AIT14028.1"/>
    <property type="molecule type" value="Genomic_DNA"/>
</dbReference>
<reference evidence="1 2" key="1">
    <citation type="submission" date="2014-09" db="EMBL/GenBank/DDBJ databases">
        <authorList>
            <person name="Lapin J.S."/>
            <person name="Pope W.H."/>
            <person name="Hua J."/>
            <person name="Ford M.E."/>
            <person name="Conway J.F."/>
            <person name="Hatfull G.F."/>
            <person name="Hendrix R.W."/>
        </authorList>
    </citation>
    <scope>NUCLEOTIDE SEQUENCE [LARGE SCALE GENOMIC DNA]</scope>
</reference>
<evidence type="ECO:0000313" key="1">
    <source>
        <dbReference type="EMBL" id="AIT14028.1"/>
    </source>
</evidence>
<name>A0A097EX87_9CAUD</name>
<proteinExistence type="predicted"/>
<sequence>MIATMMIVLIPIVLVILVTSYGATTTIEDLKTHYAIVFSEAHEDFGTVLTDKTYIATKCKYYRFWERSDKYHYRDEKGVNQYLDVLDAFLKPYYTVTEVK</sequence>
<dbReference type="KEGG" id="vg:22111177"/>
<keyword evidence="2" id="KW-1185">Reference proteome</keyword>
<dbReference type="GeneID" id="22111177"/>
<dbReference type="Proteomes" id="UP000029889">
    <property type="component" value="Segment"/>
</dbReference>
<organism evidence="1 2">
    <name type="scientific">Escherichia phage 121Q</name>
    <dbReference type="NCBI Taxonomy" id="1555202"/>
    <lineage>
        <taxon>Viruses</taxon>
        <taxon>Duplodnaviria</taxon>
        <taxon>Heunggongvirae</taxon>
        <taxon>Uroviricota</taxon>
        <taxon>Caudoviricetes</taxon>
        <taxon>Asteriusvirus</taxon>
        <taxon>Asteriusvirus av121Q</taxon>
    </lineage>
</organism>
<gene>
    <name evidence="1" type="primary">137</name>
    <name evidence="1" type="ORF">PBI_121Q_137</name>
</gene>
<protein>
    <submittedName>
        <fullName evidence="1">Uncharacterized protein</fullName>
    </submittedName>
</protein>
<accession>A0A097EX87</accession>
<dbReference type="RefSeq" id="YP_009101725.1">
    <property type="nucleotide sequence ID" value="NC_025447.1"/>
</dbReference>